<dbReference type="Pfam" id="PF02595">
    <property type="entry name" value="Gly_kinase"/>
    <property type="match status" value="1"/>
</dbReference>
<dbReference type="InterPro" id="IPR004381">
    <property type="entry name" value="Glycerate_kinase"/>
</dbReference>
<protein>
    <submittedName>
        <fullName evidence="1">Glycerate kinase</fullName>
    </submittedName>
</protein>
<dbReference type="AlphaFoldDB" id="A0A1M6AVE9"/>
<evidence type="ECO:0000313" key="1">
    <source>
        <dbReference type="EMBL" id="SHI40417.1"/>
    </source>
</evidence>
<dbReference type="RefSeq" id="WP_073185746.1">
    <property type="nucleotide sequence ID" value="NZ_FQZG01000005.1"/>
</dbReference>
<dbReference type="OrthoDB" id="3733540at2"/>
<dbReference type="GO" id="GO:0031388">
    <property type="term" value="P:organic acid phosphorylation"/>
    <property type="evidence" value="ECO:0007669"/>
    <property type="project" value="InterPro"/>
</dbReference>
<dbReference type="STRING" id="1123357.SAMN02745244_00291"/>
<dbReference type="SUPFAM" id="SSF110738">
    <property type="entry name" value="Glycerate kinase I"/>
    <property type="match status" value="1"/>
</dbReference>
<keyword evidence="1" id="KW-0808">Transferase</keyword>
<dbReference type="Proteomes" id="UP000184512">
    <property type="component" value="Unassembled WGS sequence"/>
</dbReference>
<sequence length="294" mass="29803">MRVVVASDALAGLSPAGASEAIAAAFAGQGAEVAVVQLGVIGRPLREGLAASAPEFHVASPRTPGELVEALAVDAPSIVLDLTTIECDDLGRGALGPDPRGALEALRRACAGRRVVALVQESQVDRELTGLAGHASIELRAKGADLAQVLAADLEAERWAAELGLAPAPGSGAAGGLGLLIQGIGGVVADPLGFLADRFGLASTIARADLVVTGAESLDFHALGGPVVKRVAALATEALRPVIGIVGRNFVSSRELRLAGFEAAYPLLRGAGDGNAEPRRLGEVAAHVARTWIW</sequence>
<evidence type="ECO:0000313" key="2">
    <source>
        <dbReference type="Proteomes" id="UP000184512"/>
    </source>
</evidence>
<gene>
    <name evidence="1" type="ORF">SAMN02745244_00291</name>
</gene>
<proteinExistence type="predicted"/>
<dbReference type="PANTHER" id="PTHR21599:SF0">
    <property type="entry name" value="GLYCERATE KINASE"/>
    <property type="match status" value="1"/>
</dbReference>
<dbReference type="PANTHER" id="PTHR21599">
    <property type="entry name" value="GLYCERATE KINASE"/>
    <property type="match status" value="1"/>
</dbReference>
<accession>A0A1M6AVE9</accession>
<keyword evidence="2" id="KW-1185">Reference proteome</keyword>
<dbReference type="InterPro" id="IPR018197">
    <property type="entry name" value="Glycerate_kinase_RE-like"/>
</dbReference>
<dbReference type="Gene3D" id="3.40.50.10350">
    <property type="entry name" value="Glycerate kinase, domain 1"/>
    <property type="match status" value="1"/>
</dbReference>
<reference evidence="1 2" key="1">
    <citation type="submission" date="2016-11" db="EMBL/GenBank/DDBJ databases">
        <authorList>
            <person name="Jaros S."/>
            <person name="Januszkiewicz K."/>
            <person name="Wedrychowicz H."/>
        </authorList>
    </citation>
    <scope>NUCLEOTIDE SEQUENCE [LARGE SCALE GENOMIC DNA]</scope>
    <source>
        <strain evidence="1 2">DSM 12906</strain>
    </source>
</reference>
<dbReference type="GO" id="GO:0008887">
    <property type="term" value="F:glycerate kinase activity"/>
    <property type="evidence" value="ECO:0007669"/>
    <property type="project" value="InterPro"/>
</dbReference>
<dbReference type="InterPro" id="IPR036129">
    <property type="entry name" value="Glycerate_kinase_sf"/>
</dbReference>
<organism evidence="1 2">
    <name type="scientific">Tessaracoccus bendigoensis DSM 12906</name>
    <dbReference type="NCBI Taxonomy" id="1123357"/>
    <lineage>
        <taxon>Bacteria</taxon>
        <taxon>Bacillati</taxon>
        <taxon>Actinomycetota</taxon>
        <taxon>Actinomycetes</taxon>
        <taxon>Propionibacteriales</taxon>
        <taxon>Propionibacteriaceae</taxon>
        <taxon>Tessaracoccus</taxon>
    </lineage>
</organism>
<keyword evidence="1" id="KW-0418">Kinase</keyword>
<name>A0A1M6AVE9_9ACTN</name>
<dbReference type="EMBL" id="FQZG01000005">
    <property type="protein sequence ID" value="SHI40417.1"/>
    <property type="molecule type" value="Genomic_DNA"/>
</dbReference>